<protein>
    <submittedName>
        <fullName evidence="1">Uncharacterized protein</fullName>
    </submittedName>
</protein>
<evidence type="ECO:0000313" key="1">
    <source>
        <dbReference type="EMBL" id="JAH00254.1"/>
    </source>
</evidence>
<reference evidence="1" key="2">
    <citation type="journal article" date="2015" name="Fish Shellfish Immunol.">
        <title>Early steps in the European eel (Anguilla anguilla)-Vibrio vulnificus interaction in the gills: Role of the RtxA13 toxin.</title>
        <authorList>
            <person name="Callol A."/>
            <person name="Pajuelo D."/>
            <person name="Ebbesson L."/>
            <person name="Teles M."/>
            <person name="MacKenzie S."/>
            <person name="Amaro C."/>
        </authorList>
    </citation>
    <scope>NUCLEOTIDE SEQUENCE</scope>
</reference>
<sequence length="31" mass="3272">MPCATCHQQARSSSCEIPRSPRPPPAAHPAS</sequence>
<accession>A0A0E9P6X1</accession>
<proteinExistence type="predicted"/>
<dbReference type="AlphaFoldDB" id="A0A0E9P6X1"/>
<dbReference type="EMBL" id="GBXM01089834">
    <property type="protein sequence ID" value="JAH18743.1"/>
    <property type="molecule type" value="Transcribed_RNA"/>
</dbReference>
<organism evidence="1">
    <name type="scientific">Anguilla anguilla</name>
    <name type="common">European freshwater eel</name>
    <name type="synonym">Muraena anguilla</name>
    <dbReference type="NCBI Taxonomy" id="7936"/>
    <lineage>
        <taxon>Eukaryota</taxon>
        <taxon>Metazoa</taxon>
        <taxon>Chordata</taxon>
        <taxon>Craniata</taxon>
        <taxon>Vertebrata</taxon>
        <taxon>Euteleostomi</taxon>
        <taxon>Actinopterygii</taxon>
        <taxon>Neopterygii</taxon>
        <taxon>Teleostei</taxon>
        <taxon>Anguilliformes</taxon>
        <taxon>Anguillidae</taxon>
        <taxon>Anguilla</taxon>
    </lineage>
</organism>
<dbReference type="EMBL" id="GBXM01108323">
    <property type="protein sequence ID" value="JAH00254.1"/>
    <property type="molecule type" value="Transcribed_RNA"/>
</dbReference>
<reference evidence="1" key="1">
    <citation type="submission" date="2014-11" db="EMBL/GenBank/DDBJ databases">
        <authorList>
            <person name="Amaro Gonzalez C."/>
        </authorList>
    </citation>
    <scope>NUCLEOTIDE SEQUENCE</scope>
</reference>
<name>A0A0E9P6X1_ANGAN</name>